<dbReference type="AlphaFoldDB" id="A0AAD7EQQ5"/>
<evidence type="ECO:0000313" key="2">
    <source>
        <dbReference type="Proteomes" id="UP001218218"/>
    </source>
</evidence>
<proteinExistence type="predicted"/>
<gene>
    <name evidence="1" type="ORF">DFH08DRAFT_699754</name>
</gene>
<organism evidence="1 2">
    <name type="scientific">Mycena albidolilacea</name>
    <dbReference type="NCBI Taxonomy" id="1033008"/>
    <lineage>
        <taxon>Eukaryota</taxon>
        <taxon>Fungi</taxon>
        <taxon>Dikarya</taxon>
        <taxon>Basidiomycota</taxon>
        <taxon>Agaricomycotina</taxon>
        <taxon>Agaricomycetes</taxon>
        <taxon>Agaricomycetidae</taxon>
        <taxon>Agaricales</taxon>
        <taxon>Marasmiineae</taxon>
        <taxon>Mycenaceae</taxon>
        <taxon>Mycena</taxon>
    </lineage>
</organism>
<dbReference type="Proteomes" id="UP001218218">
    <property type="component" value="Unassembled WGS sequence"/>
</dbReference>
<comment type="caution">
    <text evidence="1">The sequence shown here is derived from an EMBL/GenBank/DDBJ whole genome shotgun (WGS) entry which is preliminary data.</text>
</comment>
<reference evidence="1" key="1">
    <citation type="submission" date="2023-03" db="EMBL/GenBank/DDBJ databases">
        <title>Massive genome expansion in bonnet fungi (Mycena s.s.) driven by repeated elements and novel gene families across ecological guilds.</title>
        <authorList>
            <consortium name="Lawrence Berkeley National Laboratory"/>
            <person name="Harder C.B."/>
            <person name="Miyauchi S."/>
            <person name="Viragh M."/>
            <person name="Kuo A."/>
            <person name="Thoen E."/>
            <person name="Andreopoulos B."/>
            <person name="Lu D."/>
            <person name="Skrede I."/>
            <person name="Drula E."/>
            <person name="Henrissat B."/>
            <person name="Morin E."/>
            <person name="Kohler A."/>
            <person name="Barry K."/>
            <person name="LaButti K."/>
            <person name="Morin E."/>
            <person name="Salamov A."/>
            <person name="Lipzen A."/>
            <person name="Mereny Z."/>
            <person name="Hegedus B."/>
            <person name="Baldrian P."/>
            <person name="Stursova M."/>
            <person name="Weitz H."/>
            <person name="Taylor A."/>
            <person name="Grigoriev I.V."/>
            <person name="Nagy L.G."/>
            <person name="Martin F."/>
            <person name="Kauserud H."/>
        </authorList>
    </citation>
    <scope>NUCLEOTIDE SEQUENCE</scope>
    <source>
        <strain evidence="1">CBHHK002</strain>
    </source>
</reference>
<keyword evidence="2" id="KW-1185">Reference proteome</keyword>
<dbReference type="EMBL" id="JARIHO010000019">
    <property type="protein sequence ID" value="KAJ7347557.1"/>
    <property type="molecule type" value="Genomic_DNA"/>
</dbReference>
<accession>A0AAD7EQQ5</accession>
<protein>
    <submittedName>
        <fullName evidence="1">Uncharacterized protein</fullName>
    </submittedName>
</protein>
<sequence length="77" mass="8671">MLKVIRKTEVKTLCMQHNPVIVTEHRTSKAEGLHTDILTLAPLSCNKVCVSASVFEVTLMHVYEEHRSVEVLWEPGG</sequence>
<name>A0AAD7EQQ5_9AGAR</name>
<evidence type="ECO:0000313" key="1">
    <source>
        <dbReference type="EMBL" id="KAJ7347557.1"/>
    </source>
</evidence>